<organism evidence="1 2">
    <name type="scientific">Mycobacterium avium</name>
    <dbReference type="NCBI Taxonomy" id="1764"/>
    <lineage>
        <taxon>Bacteria</taxon>
        <taxon>Bacillati</taxon>
        <taxon>Actinomycetota</taxon>
        <taxon>Actinomycetes</taxon>
        <taxon>Mycobacteriales</taxon>
        <taxon>Mycobacteriaceae</taxon>
        <taxon>Mycobacterium</taxon>
        <taxon>Mycobacterium avium complex (MAC)</taxon>
    </lineage>
</organism>
<accession>A0A2A2ZKP6</accession>
<dbReference type="EMBL" id="NSFD01000011">
    <property type="protein sequence ID" value="PBA27072.1"/>
    <property type="molecule type" value="Genomic_DNA"/>
</dbReference>
<name>A0A2A2ZKP6_MYCAV</name>
<comment type="caution">
    <text evidence="1">The sequence shown here is derived from an EMBL/GenBank/DDBJ whole genome shotgun (WGS) entry which is preliminary data.</text>
</comment>
<reference evidence="1 2" key="1">
    <citation type="submission" date="2017-08" db="EMBL/GenBank/DDBJ databases">
        <title>Phylogenetic analysis of Mycobacterium avium complex whole genomes.</title>
        <authorList>
            <person name="Caverly L.J."/>
            <person name="Spilker T."/>
            <person name="Lipuma J."/>
        </authorList>
    </citation>
    <scope>NUCLEOTIDE SEQUENCE [LARGE SCALE GENOMIC DNA]</scope>
    <source>
        <strain evidence="1 2">FLAC0165</strain>
    </source>
</reference>
<dbReference type="Proteomes" id="UP000217768">
    <property type="component" value="Unassembled WGS sequence"/>
</dbReference>
<proteinExistence type="predicted"/>
<dbReference type="AlphaFoldDB" id="A0A2A2ZKP6"/>
<evidence type="ECO:0008006" key="3">
    <source>
        <dbReference type="Google" id="ProtNLM"/>
    </source>
</evidence>
<protein>
    <recommendedName>
        <fullName evidence="3">PE family protein</fullName>
    </recommendedName>
</protein>
<dbReference type="RefSeq" id="WP_023869390.1">
    <property type="nucleotide sequence ID" value="NZ_NSEY01000012.1"/>
</dbReference>
<sequence length="102" mass="10227">MRAVRVDPAELAAMAGRWATAAGELHAPAAPTASGLPSQASVAAVNVAHADVTAFTAGLANRVQAHSRRVAEAGRRYASNEADSANAMAAVARSAAHSTVPV</sequence>
<evidence type="ECO:0000313" key="2">
    <source>
        <dbReference type="Proteomes" id="UP000217768"/>
    </source>
</evidence>
<evidence type="ECO:0000313" key="1">
    <source>
        <dbReference type="EMBL" id="PBA27072.1"/>
    </source>
</evidence>
<gene>
    <name evidence="1" type="ORF">CKJ66_09355</name>
</gene>